<organism evidence="2 3">
    <name type="scientific">Batillaria attramentaria</name>
    <dbReference type="NCBI Taxonomy" id="370345"/>
    <lineage>
        <taxon>Eukaryota</taxon>
        <taxon>Metazoa</taxon>
        <taxon>Spiralia</taxon>
        <taxon>Lophotrochozoa</taxon>
        <taxon>Mollusca</taxon>
        <taxon>Gastropoda</taxon>
        <taxon>Caenogastropoda</taxon>
        <taxon>Sorbeoconcha</taxon>
        <taxon>Cerithioidea</taxon>
        <taxon>Batillariidae</taxon>
        <taxon>Batillaria</taxon>
    </lineage>
</organism>
<reference evidence="2 3" key="1">
    <citation type="journal article" date="2023" name="Sci. Data">
        <title>Genome assembly of the Korean intertidal mud-creeper Batillaria attramentaria.</title>
        <authorList>
            <person name="Patra A.K."/>
            <person name="Ho P.T."/>
            <person name="Jun S."/>
            <person name="Lee S.J."/>
            <person name="Kim Y."/>
            <person name="Won Y.J."/>
        </authorList>
    </citation>
    <scope>NUCLEOTIDE SEQUENCE [LARGE SCALE GENOMIC DNA]</scope>
    <source>
        <strain evidence="2">Wonlab-2016</strain>
    </source>
</reference>
<comment type="caution">
    <text evidence="2">The sequence shown here is derived from an EMBL/GenBank/DDBJ whole genome shotgun (WGS) entry which is preliminary data.</text>
</comment>
<sequence length="275" mass="31298">MAALVYWILSSVSWRDEPPPRQSKYGLPLPPECHATLTLEELAGRPVFVVGDVHGCFEELSLLLQAARRLQKNPFIIFVGDAINKGPRNIDVLRLVKEMKDSGQAMIVRGNHEETVLRELWALRINPRYELPERYQWLRKLTEDDFWFLQKLPYTIYIPSKRSVVVHAGFVPGLPYDQQSLEDLTHMRNIIQEDVFFGRGLVGTSKIDNGVPWASLWPGPEHVYFGHDARRGFQRWPHATGLDTGCLYGNNLTGVFIGSEDLPVSVSALDMYVSP</sequence>
<dbReference type="CDD" id="cd00144">
    <property type="entry name" value="MPP_PPP_family"/>
    <property type="match status" value="1"/>
</dbReference>
<evidence type="ECO:0000313" key="2">
    <source>
        <dbReference type="EMBL" id="KAK7488253.1"/>
    </source>
</evidence>
<proteinExistence type="predicted"/>
<dbReference type="InterPro" id="IPR050126">
    <property type="entry name" value="Ap4A_hydrolase"/>
</dbReference>
<keyword evidence="3" id="KW-1185">Reference proteome</keyword>
<evidence type="ECO:0000259" key="1">
    <source>
        <dbReference type="Pfam" id="PF00149"/>
    </source>
</evidence>
<evidence type="ECO:0000313" key="3">
    <source>
        <dbReference type="Proteomes" id="UP001519460"/>
    </source>
</evidence>
<dbReference type="AlphaFoldDB" id="A0ABD0KMK0"/>
<dbReference type="EMBL" id="JACVVK020000153">
    <property type="protein sequence ID" value="KAK7488253.1"/>
    <property type="molecule type" value="Genomic_DNA"/>
</dbReference>
<gene>
    <name evidence="2" type="ORF">BaRGS_00020560</name>
</gene>
<dbReference type="PANTHER" id="PTHR42850">
    <property type="entry name" value="METALLOPHOSPHOESTERASE"/>
    <property type="match status" value="1"/>
</dbReference>
<feature type="domain" description="Calcineurin-like phosphoesterase" evidence="1">
    <location>
        <begin position="46"/>
        <end position="229"/>
    </location>
</feature>
<dbReference type="PANTHER" id="PTHR42850:SF4">
    <property type="entry name" value="ZINC-DEPENDENT ENDOPOLYPHOSPHATASE"/>
    <property type="match status" value="1"/>
</dbReference>
<name>A0ABD0KMK0_9CAEN</name>
<dbReference type="SUPFAM" id="SSF56300">
    <property type="entry name" value="Metallo-dependent phosphatases"/>
    <property type="match status" value="1"/>
</dbReference>
<dbReference type="InterPro" id="IPR004843">
    <property type="entry name" value="Calcineurin-like_PHP"/>
</dbReference>
<dbReference type="Pfam" id="PF00149">
    <property type="entry name" value="Metallophos"/>
    <property type="match status" value="1"/>
</dbReference>
<accession>A0ABD0KMK0</accession>
<dbReference type="Gene3D" id="3.60.21.10">
    <property type="match status" value="1"/>
</dbReference>
<dbReference type="InterPro" id="IPR029052">
    <property type="entry name" value="Metallo-depent_PP-like"/>
</dbReference>
<protein>
    <recommendedName>
        <fullName evidence="1">Calcineurin-like phosphoesterase domain-containing protein</fullName>
    </recommendedName>
</protein>
<dbReference type="Proteomes" id="UP001519460">
    <property type="component" value="Unassembled WGS sequence"/>
</dbReference>